<feature type="region of interest" description="Disordered" evidence="4">
    <location>
        <begin position="755"/>
        <end position="777"/>
    </location>
</feature>
<dbReference type="eggNOG" id="KOG3528">
    <property type="taxonomic scope" value="Eukaryota"/>
</dbReference>
<feature type="compositionally biased region" description="Low complexity" evidence="4">
    <location>
        <begin position="475"/>
        <end position="502"/>
    </location>
</feature>
<feature type="compositionally biased region" description="Low complexity" evidence="4">
    <location>
        <begin position="687"/>
        <end position="734"/>
    </location>
</feature>
<feature type="compositionally biased region" description="Gly residues" evidence="4">
    <location>
        <begin position="657"/>
        <end position="674"/>
    </location>
</feature>
<evidence type="ECO:0000256" key="3">
    <source>
        <dbReference type="ARBA" id="ARBA00023273"/>
    </source>
</evidence>
<dbReference type="KEGG" id="sre:PTSG_07089"/>
<keyword evidence="2" id="KW-0677">Repeat</keyword>
<dbReference type="EMBL" id="GL832970">
    <property type="protein sequence ID" value="EGD74859.1"/>
    <property type="molecule type" value="Genomic_DNA"/>
</dbReference>
<dbReference type="Pfam" id="PF00595">
    <property type="entry name" value="PDZ"/>
    <property type="match status" value="3"/>
</dbReference>
<reference evidence="6" key="1">
    <citation type="submission" date="2009-08" db="EMBL/GenBank/DDBJ databases">
        <title>Annotation of Salpingoeca rosetta.</title>
        <authorList>
            <consortium name="The Broad Institute Genome Sequencing Platform"/>
            <person name="Russ C."/>
            <person name="Cuomo C."/>
            <person name="Burger G."/>
            <person name="Gray M.W."/>
            <person name="Holland P.W.H."/>
            <person name="King N."/>
            <person name="Lang F.B.F."/>
            <person name="Roger A.J."/>
            <person name="Ruiz-Trillo I."/>
            <person name="Young S.K."/>
            <person name="Zeng Q."/>
            <person name="Gargeya S."/>
            <person name="Alvarado L."/>
            <person name="Berlin A."/>
            <person name="Chapman S.B."/>
            <person name="Chen Z."/>
            <person name="Freedman E."/>
            <person name="Gellesch M."/>
            <person name="Goldberg J."/>
            <person name="Griggs A."/>
            <person name="Gujja S."/>
            <person name="Heilman E."/>
            <person name="Heiman D."/>
            <person name="Howarth C."/>
            <person name="Mehta T."/>
            <person name="Neiman D."/>
            <person name="Pearson M."/>
            <person name="Roberts A."/>
            <person name="Saif S."/>
            <person name="Shea T."/>
            <person name="Shenoy N."/>
            <person name="Sisk P."/>
            <person name="Stolte C."/>
            <person name="Sykes S."/>
            <person name="White J."/>
            <person name="Yandava C."/>
            <person name="Haas B."/>
            <person name="Nusbaum C."/>
            <person name="Birren B."/>
        </authorList>
    </citation>
    <scope>NUCLEOTIDE SEQUENCE [LARGE SCALE GENOMIC DNA]</scope>
    <source>
        <strain evidence="6">ATCC 50818</strain>
    </source>
</reference>
<feature type="region of interest" description="Disordered" evidence="4">
    <location>
        <begin position="836"/>
        <end position="857"/>
    </location>
</feature>
<dbReference type="GO" id="GO:0005886">
    <property type="term" value="C:plasma membrane"/>
    <property type="evidence" value="ECO:0007669"/>
    <property type="project" value="TreeGrafter"/>
</dbReference>
<dbReference type="Gene3D" id="2.30.42.10">
    <property type="match status" value="3"/>
</dbReference>
<feature type="compositionally biased region" description="Low complexity" evidence="4">
    <location>
        <begin position="200"/>
        <end position="211"/>
    </location>
</feature>
<dbReference type="SUPFAM" id="SSF50156">
    <property type="entry name" value="PDZ domain-like"/>
    <property type="match status" value="3"/>
</dbReference>
<dbReference type="InterPro" id="IPR036034">
    <property type="entry name" value="PDZ_sf"/>
</dbReference>
<evidence type="ECO:0000256" key="2">
    <source>
        <dbReference type="ARBA" id="ARBA00022737"/>
    </source>
</evidence>
<comment type="subcellular location">
    <subcellularLocation>
        <location evidence="1">Cell projection</location>
    </subcellularLocation>
</comment>
<feature type="compositionally biased region" description="Gly residues" evidence="4">
    <location>
        <begin position="602"/>
        <end position="611"/>
    </location>
</feature>
<evidence type="ECO:0000256" key="1">
    <source>
        <dbReference type="ARBA" id="ARBA00004316"/>
    </source>
</evidence>
<dbReference type="RefSeq" id="XP_004992504.1">
    <property type="nucleotide sequence ID" value="XM_004992447.1"/>
</dbReference>
<dbReference type="InParanoid" id="F2UE09"/>
<feature type="domain" description="PDZ" evidence="5">
    <location>
        <begin position="354"/>
        <end position="423"/>
    </location>
</feature>
<protein>
    <recommendedName>
        <fullName evidence="5">PDZ domain-containing protein</fullName>
    </recommendedName>
</protein>
<gene>
    <name evidence="6" type="ORF">PTSG_07089</name>
</gene>
<dbReference type="STRING" id="946362.F2UE09"/>
<dbReference type="InterPro" id="IPR051844">
    <property type="entry name" value="USH2_Complex_Protein"/>
</dbReference>
<keyword evidence="3" id="KW-0966">Cell projection</keyword>
<feature type="compositionally biased region" description="Gly residues" evidence="4">
    <location>
        <begin position="539"/>
        <end position="557"/>
    </location>
</feature>
<dbReference type="Proteomes" id="UP000007799">
    <property type="component" value="Unassembled WGS sequence"/>
</dbReference>
<evidence type="ECO:0000259" key="5">
    <source>
        <dbReference type="PROSITE" id="PS50106"/>
    </source>
</evidence>
<feature type="compositionally biased region" description="Basic residues" evidence="4">
    <location>
        <begin position="131"/>
        <end position="149"/>
    </location>
</feature>
<dbReference type="CDD" id="cd00136">
    <property type="entry name" value="PDZ_canonical"/>
    <property type="match status" value="2"/>
</dbReference>
<feature type="region of interest" description="Disordered" evidence="4">
    <location>
        <begin position="101"/>
        <end position="221"/>
    </location>
</feature>
<keyword evidence="7" id="KW-1185">Reference proteome</keyword>
<dbReference type="PANTHER" id="PTHR23116">
    <property type="entry name" value="PDZ DOMAIN CONTAINING WHIRLIN AND HARMONIN-RELATED"/>
    <property type="match status" value="1"/>
</dbReference>
<evidence type="ECO:0000256" key="4">
    <source>
        <dbReference type="SAM" id="MobiDB-lite"/>
    </source>
</evidence>
<feature type="region of interest" description="Disordered" evidence="4">
    <location>
        <begin position="471"/>
        <end position="571"/>
    </location>
</feature>
<name>F2UE09_SALR5</name>
<dbReference type="PROSITE" id="PS50106">
    <property type="entry name" value="PDZ"/>
    <property type="match status" value="3"/>
</dbReference>
<feature type="region of interest" description="Disordered" evidence="4">
    <location>
        <begin position="598"/>
        <end position="629"/>
    </location>
</feature>
<dbReference type="SMART" id="SM00228">
    <property type="entry name" value="PDZ"/>
    <property type="match status" value="3"/>
</dbReference>
<dbReference type="AlphaFoldDB" id="F2UE09"/>
<proteinExistence type="predicted"/>
<feature type="domain" description="PDZ" evidence="5">
    <location>
        <begin position="221"/>
        <end position="303"/>
    </location>
</feature>
<evidence type="ECO:0000313" key="6">
    <source>
        <dbReference type="EMBL" id="EGD74859.1"/>
    </source>
</evidence>
<dbReference type="OrthoDB" id="10029564at2759"/>
<dbReference type="GO" id="GO:0042995">
    <property type="term" value="C:cell projection"/>
    <property type="evidence" value="ECO:0007669"/>
    <property type="project" value="UniProtKB-SubCell"/>
</dbReference>
<dbReference type="GeneID" id="16073071"/>
<evidence type="ECO:0000313" key="7">
    <source>
        <dbReference type="Proteomes" id="UP000007799"/>
    </source>
</evidence>
<dbReference type="InterPro" id="IPR001478">
    <property type="entry name" value="PDZ"/>
</dbReference>
<feature type="domain" description="PDZ" evidence="5">
    <location>
        <begin position="893"/>
        <end position="965"/>
    </location>
</feature>
<accession>F2UE09</accession>
<organism evidence="7">
    <name type="scientific">Salpingoeca rosetta (strain ATCC 50818 / BSB-021)</name>
    <dbReference type="NCBI Taxonomy" id="946362"/>
    <lineage>
        <taxon>Eukaryota</taxon>
        <taxon>Choanoflagellata</taxon>
        <taxon>Craspedida</taxon>
        <taxon>Salpingoecidae</taxon>
        <taxon>Salpingoeca</taxon>
    </lineage>
</organism>
<feature type="region of interest" description="Disordered" evidence="4">
    <location>
        <begin position="649"/>
        <end position="735"/>
    </location>
</feature>
<feature type="compositionally biased region" description="Low complexity" evidence="4">
    <location>
        <begin position="150"/>
        <end position="192"/>
    </location>
</feature>
<sequence length="989" mass="103509">MPPSPSRHRQEAVYAFHMACQQCIHPDQHQQLLEALQAFLRLRSFDKLAEVTLDVLPTRELRAQVIPPLLDLIPARDGVRLQSTLKRHLAQRLKASRGVGGMLGAIRPTTSQSSRVHTHDCADNGAGSGSPRRRGFSLSLGRRRRHQRGARGSTSTTASDRTSTLGSLGTSISSDSTVSRGRSYTLDSSASSRSKHTSTMRRLLSLSTSSRGTNGAPKPRRVKVQRDKYGTLGFNMRGGAEFGVGLYVSKVDNGGPAARAGVRIGDEIVSVNGTAVQGLKHKEAVQLFTGTKKLKLVVISTGRVPDKVNVQESFEWLQAAGVCDSVCLHKVATGPVPGTVHGPTDDLGDIELRRVNFQVGPKGIGMSICGGHDQGVGIYISAVDVDGIAAQHNLKPGDQLCDVNGVDFDLLTHAEAVKILTGSEHLFMTIKPGKYVPRHRYVMDTTEWIAVENNGNKNSSNSIGQSLRAMVRGGTTTTSTSSSSSASRIVTRTSSSSPSRTTALSCTGVTASPPLHSRAPHGNNGNLARVDGYEEGRGRGGVSNGIHRGGSGGGGGEWSNKSLRGGVDGQTHARPHQALMAQHLLSLGRETNVDAINTLRNGGIGHGGNGDGDGDDVRAGRPRSYTAPSSWHRYHDETELAAGPVTIPDANAQGRAAGTGVGDRGGGGGDGAGGNHPAVTANDPANHRANNSNHNSSINSHASGAGHDGCNTNTNSSATNNNSSATNNNNNTNSGAVDVEARAEEARRSFLQQQRESFYGFDSPPPPATTTAASRMSGNADAFDDSVVLRRNKPTFDRSSRALSTTSASSSLSFLDRTIAIAQEWASQAPTITEEDEVVEGEEEQGHGGTLGGATRDATERTGAQAGLSGGAPRSVDDLAHAQHGDGECDMRMLTVAKGSKPLGLVVAGGCDVAKTGGRVLVHKMTAGGAFAELGDEEVQVGDEVCLVNGRSLAGLTHKDAVQAIVAALQDTGTTSITFGLRRLASSDL</sequence>
<dbReference type="PANTHER" id="PTHR23116:SF29">
    <property type="entry name" value="PDZ DOMAIN-CONTAINING PROTEIN 7"/>
    <property type="match status" value="1"/>
</dbReference>